<evidence type="ECO:0000313" key="1">
    <source>
        <dbReference type="EMBL" id="OFJ54227.1"/>
    </source>
</evidence>
<dbReference type="GO" id="GO:0046403">
    <property type="term" value="F:polynucleotide 3'-phosphatase activity"/>
    <property type="evidence" value="ECO:0007669"/>
    <property type="project" value="TreeGrafter"/>
</dbReference>
<dbReference type="Proteomes" id="UP000178953">
    <property type="component" value="Unassembled WGS sequence"/>
</dbReference>
<protein>
    <recommendedName>
        <fullName evidence="3">Kinase</fullName>
    </recommendedName>
</protein>
<dbReference type="InterPro" id="IPR017101">
    <property type="entry name" value="P-loop_ATP/GTP-bd_All4644_prd"/>
</dbReference>
<accession>A0A1E8Q6V0</accession>
<dbReference type="GO" id="GO:0003690">
    <property type="term" value="F:double-stranded DNA binding"/>
    <property type="evidence" value="ECO:0007669"/>
    <property type="project" value="TreeGrafter"/>
</dbReference>
<gene>
    <name evidence="1" type="ORF">BEL07_08340</name>
</gene>
<evidence type="ECO:0000313" key="2">
    <source>
        <dbReference type="Proteomes" id="UP000178953"/>
    </source>
</evidence>
<dbReference type="PIRSF" id="PIRSF037081">
    <property type="entry name" value="P-loop_All4644_prd"/>
    <property type="match status" value="1"/>
</dbReference>
<reference evidence="1 2" key="1">
    <citation type="submission" date="2016-09" db="EMBL/GenBank/DDBJ databases">
        <title>genome sequence of Mycobacterium sp. 739 SCH.</title>
        <authorList>
            <person name="Greninger A.L."/>
            <person name="Qin X."/>
            <person name="Jerome K."/>
            <person name="Vora S."/>
            <person name="Quinn K."/>
        </authorList>
    </citation>
    <scope>NUCLEOTIDE SEQUENCE [LARGE SCALE GENOMIC DNA]</scope>
    <source>
        <strain evidence="1 2">SCH</strain>
    </source>
</reference>
<dbReference type="InterPro" id="IPR027417">
    <property type="entry name" value="P-loop_NTPase"/>
</dbReference>
<keyword evidence="2" id="KW-1185">Reference proteome</keyword>
<dbReference type="EMBL" id="MCHX01000015">
    <property type="protein sequence ID" value="OFJ54227.1"/>
    <property type="molecule type" value="Genomic_DNA"/>
</dbReference>
<proteinExistence type="predicted"/>
<name>A0A1E8Q6V0_9MYCO</name>
<dbReference type="SUPFAM" id="SSF52540">
    <property type="entry name" value="P-loop containing nucleoside triphosphate hydrolases"/>
    <property type="match status" value="1"/>
</dbReference>
<dbReference type="Gene3D" id="3.40.50.300">
    <property type="entry name" value="P-loop containing nucleotide triphosphate hydrolases"/>
    <property type="match status" value="1"/>
</dbReference>
<organism evidence="1 2">
    <name type="scientific">Mycolicibacterium grossiae</name>
    <dbReference type="NCBI Taxonomy" id="1552759"/>
    <lineage>
        <taxon>Bacteria</taxon>
        <taxon>Bacillati</taxon>
        <taxon>Actinomycetota</taxon>
        <taxon>Actinomycetes</taxon>
        <taxon>Mycobacteriales</taxon>
        <taxon>Mycobacteriaceae</taxon>
        <taxon>Mycolicibacterium</taxon>
    </lineage>
</organism>
<dbReference type="GO" id="GO:0046404">
    <property type="term" value="F:ATP-dependent polydeoxyribonucleotide 5'-hydroxyl-kinase activity"/>
    <property type="evidence" value="ECO:0007669"/>
    <property type="project" value="TreeGrafter"/>
</dbReference>
<dbReference type="PANTHER" id="PTHR12083">
    <property type="entry name" value="BIFUNCTIONAL POLYNUCLEOTIDE PHOSPHATASE/KINASE"/>
    <property type="match status" value="1"/>
</dbReference>
<comment type="caution">
    <text evidence="1">The sequence shown here is derived from an EMBL/GenBank/DDBJ whole genome shotgun (WGS) entry which is preliminary data.</text>
</comment>
<evidence type="ECO:0008006" key="3">
    <source>
        <dbReference type="Google" id="ProtNLM"/>
    </source>
</evidence>
<dbReference type="AlphaFoldDB" id="A0A1E8Q6V0"/>
<dbReference type="RefSeq" id="WP_070352622.1">
    <property type="nucleotide sequence ID" value="NZ_MCHX01000015.1"/>
</dbReference>
<dbReference type="GO" id="GO:0006281">
    <property type="term" value="P:DNA repair"/>
    <property type="evidence" value="ECO:0007669"/>
    <property type="project" value="TreeGrafter"/>
</dbReference>
<sequence>MADQVTIILQGLPGAGKSTWAAAWRDLDPQQRRVVNRDEIRFELFGVYSGLTVEQEAVVSDIESLRADRALRAGLSVVVDATNLKSVHREAWVALAVWHGVRVEVVTIDTPLEECLRRNRARAAGGGRLVSEEVIRSMSELAECV</sequence>
<dbReference type="Pfam" id="PF13671">
    <property type="entry name" value="AAA_33"/>
    <property type="match status" value="1"/>
</dbReference>
<dbReference type="PANTHER" id="PTHR12083:SF9">
    <property type="entry name" value="BIFUNCTIONAL POLYNUCLEOTIDE PHOSPHATASE_KINASE"/>
    <property type="match status" value="1"/>
</dbReference>